<reference evidence="14 15" key="1">
    <citation type="submission" date="2016-10" db="EMBL/GenBank/DDBJ databases">
        <title>Draft genome sequences of four alkaliphilic bacteria belonging to the Anaerobacillus genus.</title>
        <authorList>
            <person name="Bassil N.M."/>
            <person name="Lloyd J.R."/>
        </authorList>
    </citation>
    <scope>NUCLEOTIDE SEQUENCE [LARGE SCALE GENOMIC DNA]</scope>
    <source>
        <strain evidence="14 15">DSM 22531</strain>
    </source>
</reference>
<dbReference type="OrthoDB" id="9760371at2"/>
<dbReference type="SUPFAM" id="SSF58104">
    <property type="entry name" value="Methyl-accepting chemotaxis protein (MCP) signaling domain"/>
    <property type="match status" value="1"/>
</dbReference>
<dbReference type="GO" id="GO:0006935">
    <property type="term" value="P:chemotaxis"/>
    <property type="evidence" value="ECO:0007669"/>
    <property type="project" value="UniProtKB-KW"/>
</dbReference>
<keyword evidence="5 11" id="KW-0812">Transmembrane</keyword>
<feature type="domain" description="Methyl-accepting transducer" evidence="12">
    <location>
        <begin position="380"/>
        <end position="637"/>
    </location>
</feature>
<evidence type="ECO:0000256" key="8">
    <source>
        <dbReference type="ARBA" id="ARBA00023224"/>
    </source>
</evidence>
<dbReference type="RefSeq" id="WP_071390645.1">
    <property type="nucleotide sequence ID" value="NZ_MLQS01000027.1"/>
</dbReference>
<dbReference type="PROSITE" id="PS50111">
    <property type="entry name" value="CHEMOTAXIS_TRANSDUC_2"/>
    <property type="match status" value="1"/>
</dbReference>
<sequence length="666" mass="73948">MFKKLHTKMIVTFAFLLLISLSTVSFINFYQVSTHINNDVRNQAQELASELQKLLDMYLNQYSLSIEQFSKDHSVLEFVESIEANDKQNALHNLNGNFTHYLSIYPEIQAIYVGEIDKSMNIVPHFDLPNDYDPTSRPWYIAATQSPDTVIWTEPYIDVSTNEYVITAAKAIKDRQTGNINAVIGIDISLDELEALVSEVNVAYNGFPFLLDQHGKALVHPTDRGEDLSEHFFIQEMYTSNNNGFIDYSQDGVERVLIYDTLLTTDWKVGTVYNDRDLREIATTLRNTNIIISLIIISISIIIIYIISINISRPISVLSREVSNVANGDLTVIFEGKSKDEVGQLTKNLNVMTSNIRHLIEAVSHSSHTIGNSSEDLSAISEETSATNEEVAKAVSEIANGTSGVASTCDETNQRTTELSMQIENVTKQITNMKKLSQQSGIENEKGIKEVERLRIAAKESNEIIQSVETVVHNLTNKINEVETIMDAITSISEQTNLLALNASIEAARAGEHGKGFAVVADEVRKLADESAKATVQVRQTLLTIQNEAGVAVNEMETTKVIANKQNQSVESTEKAFTTISNVTNKMISAIDTITNEVAEVNNFKDEVVTSMHHISSMIQQTAASSEEVSASAQEQIIAIQTVAEQAQSLREASEQLEVLIRKFKV</sequence>
<dbReference type="Pfam" id="PF02743">
    <property type="entry name" value="dCache_1"/>
    <property type="match status" value="1"/>
</dbReference>
<dbReference type="GO" id="GO:0005886">
    <property type="term" value="C:plasma membrane"/>
    <property type="evidence" value="ECO:0007669"/>
    <property type="project" value="UniProtKB-SubCell"/>
</dbReference>
<evidence type="ECO:0000256" key="1">
    <source>
        <dbReference type="ARBA" id="ARBA00004651"/>
    </source>
</evidence>
<dbReference type="PANTHER" id="PTHR32089:SF114">
    <property type="entry name" value="METHYL-ACCEPTING CHEMOTAXIS PROTEIN MCPB"/>
    <property type="match status" value="1"/>
</dbReference>
<dbReference type="InterPro" id="IPR003660">
    <property type="entry name" value="HAMP_dom"/>
</dbReference>
<keyword evidence="7 11" id="KW-0472">Membrane</keyword>
<evidence type="ECO:0000256" key="9">
    <source>
        <dbReference type="ARBA" id="ARBA00029447"/>
    </source>
</evidence>
<keyword evidence="8 10" id="KW-0807">Transducer</keyword>
<keyword evidence="3" id="KW-0488">Methylation</keyword>
<evidence type="ECO:0000256" key="11">
    <source>
        <dbReference type="SAM" id="Phobius"/>
    </source>
</evidence>
<evidence type="ECO:0000256" key="5">
    <source>
        <dbReference type="ARBA" id="ARBA00022692"/>
    </source>
</evidence>
<dbReference type="SMART" id="SM00283">
    <property type="entry name" value="MA"/>
    <property type="match status" value="1"/>
</dbReference>
<evidence type="ECO:0000256" key="7">
    <source>
        <dbReference type="ARBA" id="ARBA00023136"/>
    </source>
</evidence>
<dbReference type="Proteomes" id="UP000180057">
    <property type="component" value="Unassembled WGS sequence"/>
</dbReference>
<evidence type="ECO:0000259" key="12">
    <source>
        <dbReference type="PROSITE" id="PS50111"/>
    </source>
</evidence>
<dbReference type="CDD" id="cd06225">
    <property type="entry name" value="HAMP"/>
    <property type="match status" value="1"/>
</dbReference>
<dbReference type="Gene3D" id="3.30.450.20">
    <property type="entry name" value="PAS domain"/>
    <property type="match status" value="2"/>
</dbReference>
<evidence type="ECO:0000256" key="6">
    <source>
        <dbReference type="ARBA" id="ARBA00022989"/>
    </source>
</evidence>
<gene>
    <name evidence="14" type="ORF">BKP45_15705</name>
</gene>
<dbReference type="Gene3D" id="6.10.340.10">
    <property type="match status" value="1"/>
</dbReference>
<keyword evidence="4" id="KW-0145">Chemotaxis</keyword>
<dbReference type="GO" id="GO:0007165">
    <property type="term" value="P:signal transduction"/>
    <property type="evidence" value="ECO:0007669"/>
    <property type="project" value="UniProtKB-KW"/>
</dbReference>
<dbReference type="SUPFAM" id="SSF103190">
    <property type="entry name" value="Sensory domain-like"/>
    <property type="match status" value="1"/>
</dbReference>
<evidence type="ECO:0000256" key="4">
    <source>
        <dbReference type="ARBA" id="ARBA00022500"/>
    </source>
</evidence>
<proteinExistence type="inferred from homology"/>
<evidence type="ECO:0008006" key="16">
    <source>
        <dbReference type="Google" id="ProtNLM"/>
    </source>
</evidence>
<name>A0A1S2M1W1_9BACI</name>
<comment type="caution">
    <text evidence="14">The sequence shown here is derived from an EMBL/GenBank/DDBJ whole genome shotgun (WGS) entry which is preliminary data.</text>
</comment>
<dbReference type="CDD" id="cd11386">
    <property type="entry name" value="MCP_signal"/>
    <property type="match status" value="1"/>
</dbReference>
<organism evidence="14 15">
    <name type="scientific">Anaerobacillus alkalidiazotrophicus</name>
    <dbReference type="NCBI Taxonomy" id="472963"/>
    <lineage>
        <taxon>Bacteria</taxon>
        <taxon>Bacillati</taxon>
        <taxon>Bacillota</taxon>
        <taxon>Bacilli</taxon>
        <taxon>Bacillales</taxon>
        <taxon>Bacillaceae</taxon>
        <taxon>Anaerobacillus</taxon>
    </lineage>
</organism>
<dbReference type="PANTHER" id="PTHR32089">
    <property type="entry name" value="METHYL-ACCEPTING CHEMOTAXIS PROTEIN MCPB"/>
    <property type="match status" value="1"/>
</dbReference>
<keyword evidence="15" id="KW-1185">Reference proteome</keyword>
<feature type="transmembrane region" description="Helical" evidence="11">
    <location>
        <begin position="290"/>
        <end position="311"/>
    </location>
</feature>
<dbReference type="PROSITE" id="PS50885">
    <property type="entry name" value="HAMP"/>
    <property type="match status" value="1"/>
</dbReference>
<dbReference type="CDD" id="cd12912">
    <property type="entry name" value="PDC2_MCP_like"/>
    <property type="match status" value="1"/>
</dbReference>
<dbReference type="Pfam" id="PF00672">
    <property type="entry name" value="HAMP"/>
    <property type="match status" value="1"/>
</dbReference>
<dbReference type="AlphaFoldDB" id="A0A1S2M1W1"/>
<dbReference type="InterPro" id="IPR004089">
    <property type="entry name" value="MCPsignal_dom"/>
</dbReference>
<dbReference type="SMART" id="SM00304">
    <property type="entry name" value="HAMP"/>
    <property type="match status" value="1"/>
</dbReference>
<evidence type="ECO:0000256" key="10">
    <source>
        <dbReference type="PROSITE-ProRule" id="PRU00284"/>
    </source>
</evidence>
<evidence type="ECO:0000313" key="14">
    <source>
        <dbReference type="EMBL" id="OIJ18729.1"/>
    </source>
</evidence>
<keyword evidence="6 11" id="KW-1133">Transmembrane helix</keyword>
<evidence type="ECO:0000313" key="15">
    <source>
        <dbReference type="Proteomes" id="UP000180057"/>
    </source>
</evidence>
<comment type="similarity">
    <text evidence="9">Belongs to the methyl-accepting chemotaxis (MCP) protein family.</text>
</comment>
<dbReference type="Pfam" id="PF00015">
    <property type="entry name" value="MCPsignal"/>
    <property type="match status" value="1"/>
</dbReference>
<evidence type="ECO:0000259" key="13">
    <source>
        <dbReference type="PROSITE" id="PS50885"/>
    </source>
</evidence>
<accession>A0A1S2M1W1</accession>
<dbReference type="EMBL" id="MLQS01000027">
    <property type="protein sequence ID" value="OIJ18729.1"/>
    <property type="molecule type" value="Genomic_DNA"/>
</dbReference>
<evidence type="ECO:0000256" key="2">
    <source>
        <dbReference type="ARBA" id="ARBA00022475"/>
    </source>
</evidence>
<evidence type="ECO:0000256" key="3">
    <source>
        <dbReference type="ARBA" id="ARBA00022481"/>
    </source>
</evidence>
<protein>
    <recommendedName>
        <fullName evidence="16">Chemotaxis protein</fullName>
    </recommendedName>
</protein>
<dbReference type="STRING" id="472963.BKP45_15705"/>
<keyword evidence="2" id="KW-1003">Cell membrane</keyword>
<feature type="domain" description="HAMP" evidence="13">
    <location>
        <begin position="309"/>
        <end position="361"/>
    </location>
</feature>
<dbReference type="CDD" id="cd12913">
    <property type="entry name" value="PDC1_MCP_like"/>
    <property type="match status" value="1"/>
</dbReference>
<dbReference type="Gene3D" id="1.10.287.950">
    <property type="entry name" value="Methyl-accepting chemotaxis protein"/>
    <property type="match status" value="1"/>
</dbReference>
<comment type="subcellular location">
    <subcellularLocation>
        <location evidence="1">Cell membrane</location>
        <topology evidence="1">Multi-pass membrane protein</topology>
    </subcellularLocation>
</comment>
<dbReference type="InterPro" id="IPR033479">
    <property type="entry name" value="dCache_1"/>
</dbReference>
<dbReference type="InterPro" id="IPR029151">
    <property type="entry name" value="Sensor-like_sf"/>
</dbReference>